<comment type="caution">
    <text evidence="14">Lacks conserved residue(s) required for the propagation of feature annotation.</text>
</comment>
<keyword evidence="12 14" id="KW-0324">Glycolysis</keyword>
<feature type="binding site" description="in other chain" evidence="14">
    <location>
        <begin position="527"/>
        <end position="530"/>
    </location>
    <ligand>
        <name>substrate</name>
        <note>ligand shared between dimeric partners</note>
    </ligand>
</feature>
<feature type="domain" description="Phosphofructokinase" evidence="16">
    <location>
        <begin position="635"/>
        <end position="944"/>
    </location>
</feature>
<evidence type="ECO:0000256" key="10">
    <source>
        <dbReference type="ARBA" id="ARBA00022840"/>
    </source>
</evidence>
<dbReference type="GO" id="GO:0005739">
    <property type="term" value="C:mitochondrion"/>
    <property type="evidence" value="ECO:0007669"/>
    <property type="project" value="TreeGrafter"/>
</dbReference>
<evidence type="ECO:0000256" key="2">
    <source>
        <dbReference type="ARBA" id="ARBA00004496"/>
    </source>
</evidence>
<comment type="caution">
    <text evidence="17">The sequence shown here is derived from an EMBL/GenBank/DDBJ whole genome shotgun (WGS) entry which is preliminary data.</text>
</comment>
<dbReference type="SUPFAM" id="SSF53784">
    <property type="entry name" value="Phosphofructokinase"/>
    <property type="match status" value="2"/>
</dbReference>
<feature type="region of interest" description="N-terminal catalytic PFK domain 1" evidence="14">
    <location>
        <begin position="1"/>
        <end position="619"/>
    </location>
</feature>
<keyword evidence="6 14" id="KW-0808">Transferase</keyword>
<dbReference type="Gene3D" id="3.40.50.460">
    <property type="entry name" value="Phosphofructokinase domain"/>
    <property type="match status" value="2"/>
</dbReference>
<dbReference type="InterPro" id="IPR009161">
    <property type="entry name" value="6-Pfructokinase_euk"/>
</dbReference>
<feature type="binding site" evidence="14">
    <location>
        <position position="817"/>
    </location>
    <ligand>
        <name>beta-D-fructose 2,6-bisphosphate</name>
        <dbReference type="ChEBI" id="CHEBI:58579"/>
        <note>allosteric activator; ligand shared between dimeric partners</note>
    </ligand>
</feature>
<dbReference type="GO" id="GO:0006002">
    <property type="term" value="P:fructose 6-phosphate metabolic process"/>
    <property type="evidence" value="ECO:0007669"/>
    <property type="project" value="InterPro"/>
</dbReference>
<sequence>MTLLSHLLVSASTDAQRTACVAFYSCIGFTLISTANDASATDTWLHLFDTPPTAYSIKTAQDIADAELDNPARSQEGAKVALRIVLAESLDNKNADYDLDASFARLSELKGADLVLGASVYLISSHLKEFDAALSAAGFASVLYPLKKGFQTLVSYDPVGNLVCVSDAQPAPFVPVPSPRISPQSGPSVSEETKKQFTGLPTLSVDELSPHLDAYLPTGQNPITYTSETINNLPVSKKIGVLTSGGDSSGMNAAVRSVARIALQRGCVPFAIHEGYEGLVEGGDMIRKLGWGDVRGFLTIGGTVIGTARSARFRTREGRLMAAYNMIKNGIDALVVCGGDGSLTGANLLRSEWKGLCDELVDTGKLTTLECEHLREHLTIVGLVGSIDNDMSCTDITIGAVTSLHRICEALDSLTSTAQSHQRAFVVEVMGRHCGWLALMAAISVGADWVFLPERPPPIDAARYGENWEEEMCERLSQNRKLGCRVSLVIICEGAIDQNLKAIKPDYVKSVLESRLGLDTRVTTLGHIQRGGAPCAYDRYLATVQGVEAVEAVLRSTPDIPAPMIGMNENKITATPLMDAVQKTQEVAKAIAEKDFKRAMDLRDPEFSSAYNAYIESHLLGLENENQIPEDQRMRIGIIHTGAPAGGMNAATRAAARLCLNRGHVPLGIKNGFSGLVRSEVAPISWQQVINWQSLGGSELGTNRDHPTPVAGTNVPDISDAYATGFIDCGLIAYALQKHNIQALLIIGGFEAFTSVVTLNAARQIYPAFCIPMVILPATVSNNVPGTDVSIGSDTALNTIVECADRIKLSATASQKRVFVVEVQGGNCGYLAVMGGLASGATTVYIPEEGISLDMLQRDAKHLNSRYLEEEIDAKKNEGRIIFRAEAASNTYTTQMLSAIFKDEGKGLFDSRTAVLGHLQQGGIPSPLDRIRATRMAVNCIDWIQTAFAEAKENRLISKGASKLDTAAFANIVGYNNNPEHAVVVGVRGSDLVFTPVEKLLDETDLEKRRGTKAWWMGLMRLIKVLSKYYYEPAGQE</sequence>
<evidence type="ECO:0000313" key="17">
    <source>
        <dbReference type="EMBL" id="TPX59106.1"/>
    </source>
</evidence>
<dbReference type="NCBIfam" id="TIGR02478">
    <property type="entry name" value="6PF1K_euk"/>
    <property type="match status" value="1"/>
</dbReference>
<feature type="signal peptide" evidence="15">
    <location>
        <begin position="1"/>
        <end position="15"/>
    </location>
</feature>
<keyword evidence="5 14" id="KW-0021">Allosteric enzyme</keyword>
<keyword evidence="8 14" id="KW-0547">Nucleotide-binding</keyword>
<feature type="binding site" description="in other chain" evidence="14">
    <location>
        <begin position="386"/>
        <end position="388"/>
    </location>
    <ligand>
        <name>substrate</name>
        <note>ligand shared between dimeric partners</note>
    </ligand>
</feature>
<dbReference type="PROSITE" id="PS00433">
    <property type="entry name" value="PHOSPHOFRUCTOKINASE"/>
    <property type="match status" value="2"/>
</dbReference>
<evidence type="ECO:0000256" key="13">
    <source>
        <dbReference type="ARBA" id="ARBA00048070"/>
    </source>
</evidence>
<comment type="pathway">
    <text evidence="3 14">Carbohydrate degradation; glycolysis; D-glyceraldehyde 3-phosphate and glycerone phosphate from D-glucose: step 3/4.</text>
</comment>
<dbReference type="FunFam" id="3.40.50.460:FF:000007">
    <property type="entry name" value="ATP-dependent 6-phosphofructokinase"/>
    <property type="match status" value="1"/>
</dbReference>
<dbReference type="PANTHER" id="PTHR13697:SF4">
    <property type="entry name" value="ATP-DEPENDENT 6-PHOSPHOFRUCTOKINASE"/>
    <property type="match status" value="1"/>
</dbReference>
<feature type="binding site" evidence="14">
    <location>
        <position position="521"/>
    </location>
    <ligand>
        <name>substrate</name>
        <note>ligand shared between dimeric partners</note>
    </ligand>
</feature>
<dbReference type="GO" id="GO:0048029">
    <property type="term" value="F:monosaccharide binding"/>
    <property type="evidence" value="ECO:0007669"/>
    <property type="project" value="TreeGrafter"/>
</dbReference>
<dbReference type="InterPro" id="IPR000023">
    <property type="entry name" value="Phosphofructokinase_dom"/>
</dbReference>
<dbReference type="Gene3D" id="3.40.50.450">
    <property type="match status" value="2"/>
</dbReference>
<dbReference type="EMBL" id="QEAP01000722">
    <property type="protein sequence ID" value="TPX59106.1"/>
    <property type="molecule type" value="Genomic_DNA"/>
</dbReference>
<feature type="region of interest" description="C-terminal regulatory PFK domain 2" evidence="14">
    <location>
        <begin position="635"/>
        <end position="1037"/>
    </location>
</feature>
<dbReference type="OrthoDB" id="537915at2759"/>
<dbReference type="GO" id="GO:0030388">
    <property type="term" value="P:fructose 1,6-bisphosphate metabolic process"/>
    <property type="evidence" value="ECO:0007669"/>
    <property type="project" value="TreeGrafter"/>
</dbReference>
<dbReference type="PANTHER" id="PTHR13697">
    <property type="entry name" value="PHOSPHOFRUCTOKINASE"/>
    <property type="match status" value="1"/>
</dbReference>
<evidence type="ECO:0000256" key="1">
    <source>
        <dbReference type="ARBA" id="ARBA00001946"/>
    </source>
</evidence>
<evidence type="ECO:0000259" key="16">
    <source>
        <dbReference type="Pfam" id="PF00365"/>
    </source>
</evidence>
<dbReference type="FunFam" id="3.40.50.460:FF:000008">
    <property type="entry name" value="ATP-dependent 6-phosphofructokinase"/>
    <property type="match status" value="1"/>
</dbReference>
<dbReference type="GO" id="GO:0046872">
    <property type="term" value="F:metal ion binding"/>
    <property type="evidence" value="ECO:0007669"/>
    <property type="project" value="UniProtKB-KW"/>
</dbReference>
<name>A0A507E5H3_9FUNG</name>
<keyword evidence="10 14" id="KW-0067">ATP-binding</keyword>
<dbReference type="GO" id="GO:0016208">
    <property type="term" value="F:AMP binding"/>
    <property type="evidence" value="ECO:0007669"/>
    <property type="project" value="TreeGrafter"/>
</dbReference>
<keyword evidence="18" id="KW-1185">Reference proteome</keyword>
<dbReference type="GO" id="GO:0042802">
    <property type="term" value="F:identical protein binding"/>
    <property type="evidence" value="ECO:0007669"/>
    <property type="project" value="TreeGrafter"/>
</dbReference>
<reference evidence="17 18" key="1">
    <citation type="journal article" date="2019" name="Sci. Rep.">
        <title>Comparative genomics of chytrid fungi reveal insights into the obligate biotrophic and pathogenic lifestyle of Synchytrium endobioticum.</title>
        <authorList>
            <person name="van de Vossenberg B.T.L.H."/>
            <person name="Warris S."/>
            <person name="Nguyen H.D.T."/>
            <person name="van Gent-Pelzer M.P.E."/>
            <person name="Joly D.L."/>
            <person name="van de Geest H.C."/>
            <person name="Bonants P.J.M."/>
            <person name="Smith D.S."/>
            <person name="Levesque C.A."/>
            <person name="van der Lee T.A.J."/>
        </authorList>
    </citation>
    <scope>NUCLEOTIDE SEQUENCE [LARGE SCALE GENOMIC DNA]</scope>
    <source>
        <strain evidence="17 18">CBS 675.73</strain>
    </source>
</reference>
<feature type="binding site" description="in other chain" evidence="14">
    <location>
        <position position="1009"/>
    </location>
    <ligand>
        <name>beta-D-fructose 2,6-bisphosphate</name>
        <dbReference type="ChEBI" id="CHEBI:58579"/>
        <note>allosteric activator; ligand shared between dimeric partners</note>
    </ligand>
</feature>
<gene>
    <name evidence="17" type="ORF">CcCBS67573_g09110</name>
</gene>
<feature type="binding site" description="in other chain" evidence="14">
    <location>
        <position position="886"/>
    </location>
    <ligand>
        <name>beta-D-fructose 2,6-bisphosphate</name>
        <dbReference type="ChEBI" id="CHEBI:58579"/>
        <note>allosteric activator; ligand shared between dimeric partners</note>
    </ligand>
</feature>
<comment type="catalytic activity">
    <reaction evidence="13 14">
        <text>beta-D-fructose 6-phosphate + ATP = beta-D-fructose 1,6-bisphosphate + ADP + H(+)</text>
        <dbReference type="Rhea" id="RHEA:16109"/>
        <dbReference type="ChEBI" id="CHEBI:15378"/>
        <dbReference type="ChEBI" id="CHEBI:30616"/>
        <dbReference type="ChEBI" id="CHEBI:32966"/>
        <dbReference type="ChEBI" id="CHEBI:57634"/>
        <dbReference type="ChEBI" id="CHEBI:456216"/>
        <dbReference type="EC" id="2.7.1.11"/>
    </reaction>
</comment>
<dbReference type="GO" id="GO:0005945">
    <property type="term" value="C:6-phosphofructokinase complex"/>
    <property type="evidence" value="ECO:0007669"/>
    <property type="project" value="TreeGrafter"/>
</dbReference>
<comment type="subcellular location">
    <subcellularLocation>
        <location evidence="2 14">Cytoplasm</location>
    </subcellularLocation>
</comment>
<evidence type="ECO:0000256" key="4">
    <source>
        <dbReference type="ARBA" id="ARBA00022490"/>
    </source>
</evidence>
<keyword evidence="7 14" id="KW-0479">Metal-binding</keyword>
<proteinExistence type="inferred from homology"/>
<dbReference type="InterPro" id="IPR022953">
    <property type="entry name" value="ATP_PFK"/>
</dbReference>
<keyword evidence="9 14" id="KW-0418">Kinase</keyword>
<feature type="binding site" description="in other chain" evidence="14">
    <location>
        <position position="493"/>
    </location>
    <ligand>
        <name>substrate</name>
        <note>ligand shared between dimeric partners</note>
    </ligand>
</feature>
<comment type="similarity">
    <text evidence="14">Belongs to the phosphofructokinase type A (PFKA) family. ATP-dependent PFK group I subfamily. Eukaryotic two domain clade 'E' sub-subfamily.</text>
</comment>
<evidence type="ECO:0000256" key="14">
    <source>
        <dbReference type="HAMAP-Rule" id="MF_03184"/>
    </source>
</evidence>
<evidence type="ECO:0000313" key="18">
    <source>
        <dbReference type="Proteomes" id="UP000320333"/>
    </source>
</evidence>
<feature type="chain" id="PRO_5021412036" description="ATP-dependent 6-phosphofructokinase" evidence="15">
    <location>
        <begin position="16"/>
        <end position="1037"/>
    </location>
</feature>
<protein>
    <recommendedName>
        <fullName evidence="14">ATP-dependent 6-phosphofructokinase</fullName>
        <shortName evidence="14">ATP-PFK</shortName>
        <shortName evidence="14">Phosphofructokinase</shortName>
        <ecNumber evidence="14">2.7.1.11</ecNumber>
    </recommendedName>
    <alternativeName>
        <fullName evidence="14">Phosphohexokinase</fullName>
    </alternativeName>
</protein>
<dbReference type="Proteomes" id="UP000320333">
    <property type="component" value="Unassembled WGS sequence"/>
</dbReference>
<feature type="binding site" description="in other chain" evidence="14">
    <location>
        <begin position="779"/>
        <end position="783"/>
    </location>
    <ligand>
        <name>beta-D-fructose 2,6-bisphosphate</name>
        <dbReference type="ChEBI" id="CHEBI:58579"/>
        <note>allosteric activator; ligand shared between dimeric partners</note>
    </ligand>
</feature>
<feature type="binding site" description="in other chain" evidence="14">
    <location>
        <begin position="918"/>
        <end position="921"/>
    </location>
    <ligand>
        <name>beta-D-fructose 2,6-bisphosphate</name>
        <dbReference type="ChEBI" id="CHEBI:58579"/>
        <note>allosteric activator; ligand shared between dimeric partners</note>
    </ligand>
</feature>
<dbReference type="InterPro" id="IPR035966">
    <property type="entry name" value="PKF_sf"/>
</dbReference>
<feature type="binding site" evidence="14">
    <location>
        <position position="340"/>
    </location>
    <ligand>
        <name>Mg(2+)</name>
        <dbReference type="ChEBI" id="CHEBI:18420"/>
        <note>catalytic</note>
    </ligand>
</feature>
<dbReference type="HAMAP" id="MF_03184">
    <property type="entry name" value="Phosphofructokinase_I_E"/>
    <property type="match status" value="1"/>
</dbReference>
<dbReference type="STRING" id="246404.A0A507E5H3"/>
<evidence type="ECO:0000256" key="3">
    <source>
        <dbReference type="ARBA" id="ARBA00004679"/>
    </source>
</evidence>
<comment type="cofactor">
    <cofactor evidence="1 14">
        <name>Mg(2+)</name>
        <dbReference type="ChEBI" id="CHEBI:18420"/>
    </cofactor>
</comment>
<evidence type="ECO:0000256" key="9">
    <source>
        <dbReference type="ARBA" id="ARBA00022777"/>
    </source>
</evidence>
<dbReference type="GO" id="GO:0003872">
    <property type="term" value="F:6-phosphofructokinase activity"/>
    <property type="evidence" value="ECO:0007669"/>
    <property type="project" value="UniProtKB-UniRule"/>
</dbReference>
<organism evidence="17 18">
    <name type="scientific">Chytriomyces confervae</name>
    <dbReference type="NCBI Taxonomy" id="246404"/>
    <lineage>
        <taxon>Eukaryota</taxon>
        <taxon>Fungi</taxon>
        <taxon>Fungi incertae sedis</taxon>
        <taxon>Chytridiomycota</taxon>
        <taxon>Chytridiomycota incertae sedis</taxon>
        <taxon>Chytridiomycetes</taxon>
        <taxon>Chytridiales</taxon>
        <taxon>Chytriomycetaceae</taxon>
        <taxon>Chytriomyces</taxon>
    </lineage>
</organism>
<keyword evidence="4 14" id="KW-0963">Cytoplasm</keyword>
<dbReference type="PRINTS" id="PR00476">
    <property type="entry name" value="PHFRCTKINASE"/>
</dbReference>
<comment type="activity regulation">
    <text evidence="14">Allosterically activated by ADP, AMP, or fructose 2,6-bisphosphate, and allosterically inhibited by ATP or citrate.</text>
</comment>
<feature type="binding site" description="in other chain" evidence="14">
    <location>
        <begin position="430"/>
        <end position="432"/>
    </location>
    <ligand>
        <name>substrate</name>
        <note>ligand shared between dimeric partners</note>
    </ligand>
</feature>
<evidence type="ECO:0000256" key="8">
    <source>
        <dbReference type="ARBA" id="ARBA00022741"/>
    </source>
</evidence>
<comment type="subunit">
    <text evidence="14">Homotetramer.</text>
</comment>
<feature type="active site" description="Proton acceptor" evidence="14">
    <location>
        <position position="388"/>
    </location>
</feature>
<feature type="domain" description="Phosphofructokinase" evidence="16">
    <location>
        <begin position="238"/>
        <end position="553"/>
    </location>
</feature>
<dbReference type="AlphaFoldDB" id="A0A507E5H3"/>
<dbReference type="UniPathway" id="UPA00109">
    <property type="reaction ID" value="UER00182"/>
</dbReference>
<dbReference type="EC" id="2.7.1.11" evidence="14"/>
<evidence type="ECO:0000256" key="5">
    <source>
        <dbReference type="ARBA" id="ARBA00022533"/>
    </source>
</evidence>
<feature type="binding site" description="in other chain" evidence="14">
    <location>
        <position position="704"/>
    </location>
    <ligand>
        <name>beta-D-fructose 2,6-bisphosphate</name>
        <dbReference type="ChEBI" id="CHEBI:58579"/>
        <note>allosteric activator; ligand shared between dimeric partners</note>
    </ligand>
</feature>
<feature type="binding site" evidence="14">
    <location>
        <begin position="339"/>
        <end position="342"/>
    </location>
    <ligand>
        <name>ATP</name>
        <dbReference type="ChEBI" id="CHEBI:30616"/>
    </ligand>
</feature>
<evidence type="ECO:0000256" key="12">
    <source>
        <dbReference type="ARBA" id="ARBA00023152"/>
    </source>
</evidence>
<keyword evidence="15" id="KW-0732">Signal</keyword>
<dbReference type="GO" id="GO:0061621">
    <property type="term" value="P:canonical glycolysis"/>
    <property type="evidence" value="ECO:0007669"/>
    <property type="project" value="TreeGrafter"/>
</dbReference>
<feature type="binding site" description="in other chain" evidence="14">
    <location>
        <begin position="824"/>
        <end position="826"/>
    </location>
    <ligand>
        <name>beta-D-fructose 2,6-bisphosphate</name>
        <dbReference type="ChEBI" id="CHEBI:58579"/>
        <note>allosteric activator; ligand shared between dimeric partners</note>
    </ligand>
</feature>
<evidence type="ECO:0000256" key="7">
    <source>
        <dbReference type="ARBA" id="ARBA00022723"/>
    </source>
</evidence>
<dbReference type="InterPro" id="IPR015912">
    <property type="entry name" value="Phosphofructokinase_CS"/>
</dbReference>
<feature type="binding site" evidence="14">
    <location>
        <position position="912"/>
    </location>
    <ligand>
        <name>beta-D-fructose 2,6-bisphosphate</name>
        <dbReference type="ChEBI" id="CHEBI:58579"/>
        <note>allosteric activator; ligand shared between dimeric partners</note>
    </ligand>
</feature>
<evidence type="ECO:0000256" key="11">
    <source>
        <dbReference type="ARBA" id="ARBA00022842"/>
    </source>
</evidence>
<feature type="binding site" evidence="14">
    <location>
        <position position="246"/>
    </location>
    <ligand>
        <name>ATP</name>
        <dbReference type="ChEBI" id="CHEBI:30616"/>
    </ligand>
</feature>
<evidence type="ECO:0000256" key="15">
    <source>
        <dbReference type="SAM" id="SignalP"/>
    </source>
</evidence>
<dbReference type="GO" id="GO:0005524">
    <property type="term" value="F:ATP binding"/>
    <property type="evidence" value="ECO:0007669"/>
    <property type="project" value="UniProtKB-KW"/>
</dbReference>
<comment type="function">
    <text evidence="14">Catalyzes the phosphorylation of D-fructose 6-phosphate to fructose 1,6-bisphosphate by ATP, the first committing step of glycolysis.</text>
</comment>
<accession>A0A507E5H3</accession>
<feature type="binding site" evidence="14">
    <location>
        <position position="423"/>
    </location>
    <ligand>
        <name>substrate</name>
        <note>ligand shared between dimeric partners</note>
    </ligand>
</feature>
<evidence type="ECO:0000256" key="6">
    <source>
        <dbReference type="ARBA" id="ARBA00022679"/>
    </source>
</evidence>
<dbReference type="Pfam" id="PF00365">
    <property type="entry name" value="PFK"/>
    <property type="match status" value="2"/>
</dbReference>
<feature type="binding site" evidence="14">
    <location>
        <begin position="309"/>
        <end position="310"/>
    </location>
    <ligand>
        <name>ATP</name>
        <dbReference type="ChEBI" id="CHEBI:30616"/>
    </ligand>
</feature>
<dbReference type="GO" id="GO:0070095">
    <property type="term" value="F:fructose-6-phosphate binding"/>
    <property type="evidence" value="ECO:0007669"/>
    <property type="project" value="TreeGrafter"/>
</dbReference>
<keyword evidence="11 14" id="KW-0460">Magnesium</keyword>